<dbReference type="GO" id="GO:0005886">
    <property type="term" value="C:plasma membrane"/>
    <property type="evidence" value="ECO:0007669"/>
    <property type="project" value="TreeGrafter"/>
</dbReference>
<dbReference type="PANTHER" id="PTHR32063">
    <property type="match status" value="1"/>
</dbReference>
<dbReference type="Gene3D" id="1.20.1640.10">
    <property type="entry name" value="Multidrug efflux transporter AcrB transmembrane domain"/>
    <property type="match status" value="3"/>
</dbReference>
<evidence type="ECO:0000313" key="2">
    <source>
        <dbReference type="EMBL" id="ADQ79700.1"/>
    </source>
</evidence>
<dbReference type="Pfam" id="PF00873">
    <property type="entry name" value="ACR_tran"/>
    <property type="match status" value="2"/>
</dbReference>
<feature type="transmembrane region" description="Helical" evidence="1">
    <location>
        <begin position="958"/>
        <end position="980"/>
    </location>
</feature>
<feature type="transmembrane region" description="Helical" evidence="1">
    <location>
        <begin position="1025"/>
        <end position="1052"/>
    </location>
</feature>
<dbReference type="Gene3D" id="3.30.70.1430">
    <property type="entry name" value="Multidrug efflux transporter AcrB pore domain"/>
    <property type="match status" value="1"/>
</dbReference>
<protein>
    <submittedName>
        <fullName evidence="2">Acriflavin resistance protein</fullName>
    </submittedName>
</protein>
<dbReference type="InterPro" id="IPR001036">
    <property type="entry name" value="Acrflvin-R"/>
</dbReference>
<dbReference type="OrthoDB" id="9809409at2"/>
<accession>E4T4Q6</accession>
<feature type="transmembrane region" description="Helical" evidence="1">
    <location>
        <begin position="341"/>
        <end position="360"/>
    </location>
</feature>
<gene>
    <name evidence="2" type="ordered locus">Palpr_1555</name>
</gene>
<keyword evidence="1" id="KW-0812">Transmembrane</keyword>
<dbReference type="Gene3D" id="3.30.2090.10">
    <property type="entry name" value="Multidrug efflux transporter AcrB TolC docking domain, DN and DC subdomains"/>
    <property type="match status" value="1"/>
</dbReference>
<feature type="transmembrane region" description="Helical" evidence="1">
    <location>
        <begin position="457"/>
        <end position="483"/>
    </location>
</feature>
<keyword evidence="3" id="KW-1185">Reference proteome</keyword>
<reference key="1">
    <citation type="submission" date="2010-11" db="EMBL/GenBank/DDBJ databases">
        <title>The complete genome of Paludibacter propionicigenes DSM 17365.</title>
        <authorList>
            <consortium name="US DOE Joint Genome Institute (JGI-PGF)"/>
            <person name="Lucas S."/>
            <person name="Copeland A."/>
            <person name="Lapidus A."/>
            <person name="Bruce D."/>
            <person name="Goodwin L."/>
            <person name="Pitluck S."/>
            <person name="Kyrpides N."/>
            <person name="Mavromatis K."/>
            <person name="Ivanova N."/>
            <person name="Munk A.C."/>
            <person name="Brettin T."/>
            <person name="Detter J.C."/>
            <person name="Han C."/>
            <person name="Tapia R."/>
            <person name="Land M."/>
            <person name="Hauser L."/>
            <person name="Markowitz V."/>
            <person name="Cheng J.-F."/>
            <person name="Hugenholtz P."/>
            <person name="Woyke T."/>
            <person name="Wu D."/>
            <person name="Gronow S."/>
            <person name="Wellnitz S."/>
            <person name="Brambilla E."/>
            <person name="Klenk H.-P."/>
            <person name="Eisen J.A."/>
        </authorList>
    </citation>
    <scope>NUCLEOTIDE SEQUENCE</scope>
    <source>
        <strain>WB4</strain>
    </source>
</reference>
<proteinExistence type="predicted"/>
<dbReference type="PRINTS" id="PR00702">
    <property type="entry name" value="ACRIFLAVINRP"/>
</dbReference>
<feature type="transmembrane region" description="Helical" evidence="1">
    <location>
        <begin position="926"/>
        <end position="946"/>
    </location>
</feature>
<feature type="transmembrane region" description="Helical" evidence="1">
    <location>
        <begin position="365"/>
        <end position="387"/>
    </location>
</feature>
<name>E4T4Q6_PALPW</name>
<dbReference type="HOGENOM" id="CLU_002755_0_2_10"/>
<evidence type="ECO:0000313" key="3">
    <source>
        <dbReference type="Proteomes" id="UP000008718"/>
    </source>
</evidence>
<dbReference type="SUPFAM" id="SSF82693">
    <property type="entry name" value="Multidrug efflux transporter AcrB pore domain, PN1, PN2, PC1 and PC2 subdomains"/>
    <property type="match status" value="2"/>
</dbReference>
<dbReference type="AlphaFoldDB" id="E4T4Q6"/>
<keyword evidence="1" id="KW-1133">Transmembrane helix</keyword>
<feature type="transmembrane region" description="Helical" evidence="1">
    <location>
        <begin position="393"/>
        <end position="412"/>
    </location>
</feature>
<reference evidence="2 3" key="2">
    <citation type="journal article" date="2011" name="Stand. Genomic Sci.">
        <title>Complete genome sequence of Paludibacter propionicigenes type strain (WB4).</title>
        <authorList>
            <person name="Gronow S."/>
            <person name="Munk C."/>
            <person name="Lapidus A."/>
            <person name="Nolan M."/>
            <person name="Lucas S."/>
            <person name="Hammon N."/>
            <person name="Deshpande S."/>
            <person name="Cheng J.F."/>
            <person name="Tapia R."/>
            <person name="Han C."/>
            <person name="Goodwin L."/>
            <person name="Pitluck S."/>
            <person name="Liolios K."/>
            <person name="Ivanova N."/>
            <person name="Mavromatis K."/>
            <person name="Mikhailova N."/>
            <person name="Pati A."/>
            <person name="Chen A."/>
            <person name="Palaniappan K."/>
            <person name="Land M."/>
            <person name="Hauser L."/>
            <person name="Chang Y.J."/>
            <person name="Jeffries C.D."/>
            <person name="Brambilla E."/>
            <person name="Rohde M."/>
            <person name="Goker M."/>
            <person name="Detter J.C."/>
            <person name="Woyke T."/>
            <person name="Bristow J."/>
            <person name="Eisen J.A."/>
            <person name="Markowitz V."/>
            <person name="Hugenholtz P."/>
            <person name="Kyrpides N.C."/>
            <person name="Klenk H.P."/>
        </authorList>
    </citation>
    <scope>NUCLEOTIDE SEQUENCE [LARGE SCALE GENOMIC DNA]</scope>
    <source>
        <strain evidence="3">DSM 17365 / JCM 13257 / WB4</strain>
    </source>
</reference>
<dbReference type="PANTHER" id="PTHR32063:SF0">
    <property type="entry name" value="SWARMING MOTILITY PROTEIN SWRC"/>
    <property type="match status" value="1"/>
</dbReference>
<dbReference type="Gene3D" id="3.30.70.1320">
    <property type="entry name" value="Multidrug efflux transporter AcrB pore domain like"/>
    <property type="match status" value="1"/>
</dbReference>
<dbReference type="RefSeq" id="WP_013445069.1">
    <property type="nucleotide sequence ID" value="NC_014734.1"/>
</dbReference>
<dbReference type="Proteomes" id="UP000008718">
    <property type="component" value="Chromosome"/>
</dbReference>
<organism evidence="2 3">
    <name type="scientific">Paludibacter propionicigenes (strain DSM 17365 / JCM 13257 / WB4)</name>
    <dbReference type="NCBI Taxonomy" id="694427"/>
    <lineage>
        <taxon>Bacteria</taxon>
        <taxon>Pseudomonadati</taxon>
        <taxon>Bacteroidota</taxon>
        <taxon>Bacteroidia</taxon>
        <taxon>Bacteroidales</taxon>
        <taxon>Paludibacteraceae</taxon>
        <taxon>Paludibacter</taxon>
    </lineage>
</organism>
<dbReference type="KEGG" id="ppn:Palpr_1555"/>
<feature type="transmembrane region" description="Helical" evidence="1">
    <location>
        <begin position="1001"/>
        <end position="1019"/>
    </location>
</feature>
<feature type="transmembrane region" description="Helical" evidence="1">
    <location>
        <begin position="901"/>
        <end position="919"/>
    </location>
</feature>
<feature type="transmembrane region" description="Helical" evidence="1">
    <location>
        <begin position="526"/>
        <end position="544"/>
    </location>
</feature>
<feature type="transmembrane region" description="Helical" evidence="1">
    <location>
        <begin position="424"/>
        <end position="445"/>
    </location>
</feature>
<sequence length="1057" mass="120131">MNRKLPISSFSTILVFVCLTIVGMALMPYLPVKLSPSKALPSISISFSLAGQSSKVVETEVTSKLEAMLSRLEGIQDISSTSGNGWGRITINLDKHVDINVARFEVATIIRQTRPSLPPQTSYPNISVSKSDENSDRPFISYTINAPENLTHIYALTDKLIKPKLANIKGIDRIDISGSTPMEYRLEYDAKQLEALGITISNIKQSINNYLSKEFLGNGSVEQVTGQKALIRVLLMTNNEDNKPRFNCSGITVKTQSGGLINLSRIVKINYQQAESQYIYRINGLNSIYLSIVAKPTANQLSLSETIKQQINKIQSVLPKGYEIHVSYDATEYIREELSKIYFRSGLTVFILLLFVLLVYRNLKYLLLIVSSLIINLSIAVIVYYLLKLEIHLYSLAGITISMTLIIDNVIIMSDQIMRRKNMYVFLAIVAGTLTTIGSLSMIFLMDDKIKLNLQDFAFALITNLIISLFVVLFVVPVLLDLFKINDLNRPRRKIGLFKRIRWNRVSIWINRFYAKYCQFACRWKYILITLLILSFGLPVFMLPDKLEGNEKWKETYNKTFGSEFYKETIKPIADNVLGGTLRLFVQKVYEGSYFTDRQETSLYVTATLPNGSTIVQMNYLIQQMEAYLSQFKQIKQFQTTIESARRANITILFNKEDQYSGFPNSLKSNLITKALEMGGGSWGVYGLGDGFSNDVSENAGSYQAELYGYNYDELNAWAKKFKAKLLNYRRIKEVSINSEFSWYKDDYQEFEFNLDKKILTETGISPIQLFGSLNNSMGKSVYAGEVSSNSGQEQIYLDAKQSANYDIWNLIHTPMNIGEKEVKLSQVAQIEKGQSPQNIYKENQQYRLCVQYEYIGASEQGQKVLEKAVNSFKKQLPMGYTIENKSGRNYNWGNDTGKQYGLLFLILIIIFFLSSILFNSLKQPFAILFVIPFSFIGIFLTFYLFKLNFDQGGFASFILLSGLTVNANIYIIDEFNRIVKQKRVSKLRAYVKAWSYKMRPIMLTITSTVLGFSPFIIGSTKEAFWYPLAAGTMGGLLFSIIGIIIFLPIFLNVSRK</sequence>
<keyword evidence="1" id="KW-0472">Membrane</keyword>
<dbReference type="EMBL" id="CP002345">
    <property type="protein sequence ID" value="ADQ79700.1"/>
    <property type="molecule type" value="Genomic_DNA"/>
</dbReference>
<dbReference type="InterPro" id="IPR027463">
    <property type="entry name" value="AcrB_DN_DC_subdom"/>
</dbReference>
<feature type="transmembrane region" description="Helical" evidence="1">
    <location>
        <begin position="12"/>
        <end position="30"/>
    </location>
</feature>
<dbReference type="STRING" id="694427.Palpr_1555"/>
<dbReference type="GO" id="GO:0042910">
    <property type="term" value="F:xenobiotic transmembrane transporter activity"/>
    <property type="evidence" value="ECO:0007669"/>
    <property type="project" value="TreeGrafter"/>
</dbReference>
<evidence type="ECO:0000256" key="1">
    <source>
        <dbReference type="SAM" id="Phobius"/>
    </source>
</evidence>
<dbReference type="SUPFAM" id="SSF82866">
    <property type="entry name" value="Multidrug efflux transporter AcrB transmembrane domain"/>
    <property type="match status" value="2"/>
</dbReference>
<dbReference type="eggNOG" id="COG0841">
    <property type="taxonomic scope" value="Bacteria"/>
</dbReference>